<name>A0A4Q1CA54_9BACT</name>
<dbReference type="GO" id="GO:0015648">
    <property type="term" value="F:lipid-linked peptidoglycan transporter activity"/>
    <property type="evidence" value="ECO:0007669"/>
    <property type="project" value="TreeGrafter"/>
</dbReference>
<evidence type="ECO:0000313" key="12">
    <source>
        <dbReference type="Proteomes" id="UP000290218"/>
    </source>
</evidence>
<dbReference type="InterPro" id="IPR051050">
    <property type="entry name" value="Lipid_II_flippase_MurJ/MviN"/>
</dbReference>
<comment type="subcellular location">
    <subcellularLocation>
        <location evidence="1">Cell membrane</location>
        <topology evidence="1">Multi-pass membrane protein</topology>
    </subcellularLocation>
</comment>
<evidence type="ECO:0008006" key="13">
    <source>
        <dbReference type="Google" id="ProtNLM"/>
    </source>
</evidence>
<dbReference type="PANTHER" id="PTHR47019">
    <property type="entry name" value="LIPID II FLIPPASE MURJ"/>
    <property type="match status" value="1"/>
</dbReference>
<keyword evidence="3 10" id="KW-0812">Transmembrane</keyword>
<protein>
    <recommendedName>
        <fullName evidence="13">Murein biosynthesis integral membrane protein MurJ</fullName>
    </recommendedName>
</protein>
<keyword evidence="4" id="KW-0133">Cell shape</keyword>
<accession>A0A4Q1CA54</accession>
<feature type="transmembrane region" description="Helical" evidence="10">
    <location>
        <begin position="425"/>
        <end position="448"/>
    </location>
</feature>
<proteinExistence type="inferred from homology"/>
<feature type="transmembrane region" description="Helical" evidence="10">
    <location>
        <begin position="314"/>
        <end position="332"/>
    </location>
</feature>
<feature type="transmembrane region" description="Helical" evidence="10">
    <location>
        <begin position="485"/>
        <end position="505"/>
    </location>
</feature>
<dbReference type="Proteomes" id="UP000290218">
    <property type="component" value="Unassembled WGS sequence"/>
</dbReference>
<evidence type="ECO:0000256" key="4">
    <source>
        <dbReference type="ARBA" id="ARBA00022960"/>
    </source>
</evidence>
<feature type="transmembrane region" description="Helical" evidence="10">
    <location>
        <begin position="116"/>
        <end position="142"/>
    </location>
</feature>
<evidence type="ECO:0000256" key="9">
    <source>
        <dbReference type="ARBA" id="ARBA00061532"/>
    </source>
</evidence>
<dbReference type="AlphaFoldDB" id="A0A4Q1CA54"/>
<evidence type="ECO:0000256" key="3">
    <source>
        <dbReference type="ARBA" id="ARBA00022692"/>
    </source>
</evidence>
<keyword evidence="6 10" id="KW-1133">Transmembrane helix</keyword>
<evidence type="ECO:0000256" key="1">
    <source>
        <dbReference type="ARBA" id="ARBA00004651"/>
    </source>
</evidence>
<keyword evidence="12" id="KW-1185">Reference proteome</keyword>
<comment type="caution">
    <text evidence="11">The sequence shown here is derived from an EMBL/GenBank/DDBJ whole genome shotgun (WGS) entry which is preliminary data.</text>
</comment>
<dbReference type="Pfam" id="PF03023">
    <property type="entry name" value="MurJ"/>
    <property type="match status" value="1"/>
</dbReference>
<sequence length="539" mass="56920">MEGSDLSRAEALNPSEITMRITDSLRTLLSGRSLSILLVLLVNIFGKFLGFLRVQQIAVVMGATGAADALLLCLQLFSVWDVAFVSGGIATVLLPELVRRNAAGSMLKFSIVSSRFVIATEILSVAFALVIVLACLGAGRMIAPGFDGETRNLFGTSVLVFSLYPLAITAMNLFATMQRSLGRYVLYAVNPIVINLSALIALWIGKHQGSSQEQLVVGYLLAITAATLLMAGINFALLPVQIRLNAAGFWSKATGTLRHVAASTIRSIRSTAVASPLIVVTVLQSLTALITSSMASRMGAGGIAAYGYADRLSMIIYSVIVGGIFVVIEPAWARVLAVMDRREALRRIENDTLLMLLAVLPFVWVVIYAGKDVAGVVYSGMKGEEGSGLILVARIAAHCAIGMLALAVSHAFSRVIIISGYTNKILLPNVAVLAAAIPVNLVCAAWLGLPGIGLAYAILMFIQAVGYGRVLVTAGLGLAFFRPMALAKLAIFVVGTSLVAAAASMAPWPGFVRAAIVTGVGLCFSLVLGYVFKLRLERA</sequence>
<feature type="transmembrane region" description="Helical" evidence="10">
    <location>
        <begin position="454"/>
        <end position="478"/>
    </location>
</feature>
<gene>
    <name evidence="11" type="ORF">ESB00_07515</name>
</gene>
<evidence type="ECO:0000256" key="5">
    <source>
        <dbReference type="ARBA" id="ARBA00022984"/>
    </source>
</evidence>
<feature type="transmembrane region" description="Helical" evidence="10">
    <location>
        <begin position="154"/>
        <end position="175"/>
    </location>
</feature>
<comment type="similarity">
    <text evidence="9">Belongs to the MurJ/MviN family.</text>
</comment>
<keyword evidence="5" id="KW-0573">Peptidoglycan synthesis</keyword>
<reference evidence="11 12" key="1">
    <citation type="submission" date="2019-01" db="EMBL/GenBank/DDBJ databases">
        <title>Lacunisphaera sp. strain TWA-58.</title>
        <authorList>
            <person name="Chen W.-M."/>
        </authorList>
    </citation>
    <scope>NUCLEOTIDE SEQUENCE [LARGE SCALE GENOMIC DNA]</scope>
    <source>
        <strain evidence="11 12">TWA-58</strain>
    </source>
</reference>
<feature type="transmembrane region" description="Helical" evidence="10">
    <location>
        <begin position="390"/>
        <end position="413"/>
    </location>
</feature>
<evidence type="ECO:0000256" key="10">
    <source>
        <dbReference type="SAM" id="Phobius"/>
    </source>
</evidence>
<evidence type="ECO:0000256" key="8">
    <source>
        <dbReference type="ARBA" id="ARBA00060041"/>
    </source>
</evidence>
<evidence type="ECO:0000256" key="6">
    <source>
        <dbReference type="ARBA" id="ARBA00022989"/>
    </source>
</evidence>
<evidence type="ECO:0000313" key="11">
    <source>
        <dbReference type="EMBL" id="RXK55722.1"/>
    </source>
</evidence>
<feature type="transmembrane region" description="Helical" evidence="10">
    <location>
        <begin position="273"/>
        <end position="294"/>
    </location>
</feature>
<feature type="transmembrane region" description="Helical" evidence="10">
    <location>
        <begin position="353"/>
        <end position="370"/>
    </location>
</feature>
<evidence type="ECO:0000256" key="2">
    <source>
        <dbReference type="ARBA" id="ARBA00022475"/>
    </source>
</evidence>
<evidence type="ECO:0000256" key="7">
    <source>
        <dbReference type="ARBA" id="ARBA00023136"/>
    </source>
</evidence>
<organism evidence="11 12">
    <name type="scientific">Oleiharenicola lentus</name>
    <dbReference type="NCBI Taxonomy" id="2508720"/>
    <lineage>
        <taxon>Bacteria</taxon>
        <taxon>Pseudomonadati</taxon>
        <taxon>Verrucomicrobiota</taxon>
        <taxon>Opitutia</taxon>
        <taxon>Opitutales</taxon>
        <taxon>Opitutaceae</taxon>
        <taxon>Oleiharenicola</taxon>
    </lineage>
</organism>
<comment type="function">
    <text evidence="8">Involved in peptidoglycan biosynthesis. Transports lipid-linked peptidoglycan precursors from the inner to the outer leaflet of the cytoplasmic membrane.</text>
</comment>
<feature type="transmembrane region" description="Helical" evidence="10">
    <location>
        <begin position="69"/>
        <end position="95"/>
    </location>
</feature>
<feature type="transmembrane region" description="Helical" evidence="10">
    <location>
        <begin position="216"/>
        <end position="238"/>
    </location>
</feature>
<dbReference type="GO" id="GO:0034204">
    <property type="term" value="P:lipid translocation"/>
    <property type="evidence" value="ECO:0007669"/>
    <property type="project" value="TreeGrafter"/>
</dbReference>
<feature type="transmembrane region" description="Helical" evidence="10">
    <location>
        <begin position="184"/>
        <end position="204"/>
    </location>
</feature>
<dbReference type="GO" id="GO:0005886">
    <property type="term" value="C:plasma membrane"/>
    <property type="evidence" value="ECO:0007669"/>
    <property type="project" value="UniProtKB-SubCell"/>
</dbReference>
<dbReference type="EMBL" id="SDHX01000001">
    <property type="protein sequence ID" value="RXK55722.1"/>
    <property type="molecule type" value="Genomic_DNA"/>
</dbReference>
<keyword evidence="7 10" id="KW-0472">Membrane</keyword>
<keyword evidence="2" id="KW-1003">Cell membrane</keyword>
<dbReference type="PANTHER" id="PTHR47019:SF1">
    <property type="entry name" value="LIPID II FLIPPASE MURJ"/>
    <property type="match status" value="1"/>
</dbReference>
<feature type="transmembrane region" description="Helical" evidence="10">
    <location>
        <begin position="511"/>
        <end position="532"/>
    </location>
</feature>
<dbReference type="InterPro" id="IPR004268">
    <property type="entry name" value="MurJ"/>
</dbReference>
<dbReference type="GO" id="GO:0008360">
    <property type="term" value="P:regulation of cell shape"/>
    <property type="evidence" value="ECO:0007669"/>
    <property type="project" value="UniProtKB-KW"/>
</dbReference>
<feature type="transmembrane region" description="Helical" evidence="10">
    <location>
        <begin position="29"/>
        <end position="49"/>
    </location>
</feature>
<dbReference type="GO" id="GO:0009252">
    <property type="term" value="P:peptidoglycan biosynthetic process"/>
    <property type="evidence" value="ECO:0007669"/>
    <property type="project" value="UniProtKB-KW"/>
</dbReference>